<proteinExistence type="inferred from homology"/>
<reference evidence="8 9" key="1">
    <citation type="submission" date="2023-05" db="EMBL/GenBank/DDBJ databases">
        <title>Lithophilousrod everest ZFBP1038 complete genpme.</title>
        <authorList>
            <person name="Tian M."/>
        </authorList>
    </citation>
    <scope>NUCLEOTIDE SEQUENCE [LARGE SCALE GENOMIC DNA]</scope>
    <source>
        <strain evidence="8 9">ZFBP1038</strain>
    </source>
</reference>
<dbReference type="Proteomes" id="UP001209083">
    <property type="component" value="Chromosome"/>
</dbReference>
<dbReference type="InterPro" id="IPR018313">
    <property type="entry name" value="SBP_3_CS"/>
</dbReference>
<dbReference type="Pfam" id="PF00497">
    <property type="entry name" value="SBP_bac_3"/>
    <property type="match status" value="1"/>
</dbReference>
<sequence>MKRATRSAVAAAALAGALMLTACSGGSGGTADGIEVVNEGKLTTCTHLSYKPFQYEEGGEVVGFDVDLVDLVAKDLGVEQEIENTPFETITTGAAFNNEQCDVAAAGMTITDERAKVIDFADPYFKANQSVLAKGDSGIKSEADLAGKKLAAQTGTTGLQYAEEKIKDAEVITYEDLPLSLQAIQNGDVDAVINDNGVLYDFAKENTDYTVGFDIETGESYGIAVKKGNTELKERINEVLKTAKEDGRYAEIYKKWFNTEPPEGF</sequence>
<accession>A0ABY8QQX8</accession>
<evidence type="ECO:0000256" key="4">
    <source>
        <dbReference type="RuleBase" id="RU003744"/>
    </source>
</evidence>
<dbReference type="InterPro" id="IPR001638">
    <property type="entry name" value="Solute-binding_3/MltF_N"/>
</dbReference>
<dbReference type="PROSITE" id="PS51257">
    <property type="entry name" value="PROKAR_LIPOPROTEIN"/>
    <property type="match status" value="1"/>
</dbReference>
<evidence type="ECO:0000256" key="3">
    <source>
        <dbReference type="ARBA" id="ARBA00022729"/>
    </source>
</evidence>
<comment type="subcellular location">
    <subcellularLocation>
        <location evidence="1">Cell envelope</location>
    </subcellularLocation>
</comment>
<protein>
    <submittedName>
        <fullName evidence="8">Basic amino acid ABC transporter substrate-binding protein</fullName>
    </submittedName>
</protein>
<feature type="domain" description="Solute-binding protein family 3/N-terminal" evidence="6">
    <location>
        <begin position="41"/>
        <end position="260"/>
    </location>
</feature>
<comment type="similarity">
    <text evidence="2 4">Belongs to the bacterial solute-binding protein 3 family.</text>
</comment>
<keyword evidence="9" id="KW-1185">Reference proteome</keyword>
<evidence type="ECO:0000256" key="2">
    <source>
        <dbReference type="ARBA" id="ARBA00010333"/>
    </source>
</evidence>
<dbReference type="SMART" id="SM00079">
    <property type="entry name" value="PBPe"/>
    <property type="match status" value="1"/>
</dbReference>
<evidence type="ECO:0000259" key="6">
    <source>
        <dbReference type="SMART" id="SM00062"/>
    </source>
</evidence>
<dbReference type="PROSITE" id="PS01039">
    <property type="entry name" value="SBP_BACTERIAL_3"/>
    <property type="match status" value="1"/>
</dbReference>
<evidence type="ECO:0000313" key="8">
    <source>
        <dbReference type="EMBL" id="WGW11241.1"/>
    </source>
</evidence>
<evidence type="ECO:0000256" key="5">
    <source>
        <dbReference type="SAM" id="SignalP"/>
    </source>
</evidence>
<dbReference type="SMART" id="SM00062">
    <property type="entry name" value="PBPb"/>
    <property type="match status" value="1"/>
</dbReference>
<dbReference type="CDD" id="cd13624">
    <property type="entry name" value="PBP2_Arg_Lys_His"/>
    <property type="match status" value="1"/>
</dbReference>
<evidence type="ECO:0000256" key="1">
    <source>
        <dbReference type="ARBA" id="ARBA00004196"/>
    </source>
</evidence>
<dbReference type="InterPro" id="IPR001320">
    <property type="entry name" value="Iontro_rcpt_C"/>
</dbReference>
<dbReference type="PANTHER" id="PTHR35936:SF17">
    <property type="entry name" value="ARGININE-BINDING EXTRACELLULAR PROTEIN ARTP"/>
    <property type="match status" value="1"/>
</dbReference>
<dbReference type="PANTHER" id="PTHR35936">
    <property type="entry name" value="MEMBRANE-BOUND LYTIC MUREIN TRANSGLYCOSYLASE F"/>
    <property type="match status" value="1"/>
</dbReference>
<dbReference type="Gene3D" id="3.40.190.10">
    <property type="entry name" value="Periplasmic binding protein-like II"/>
    <property type="match status" value="2"/>
</dbReference>
<evidence type="ECO:0000313" key="9">
    <source>
        <dbReference type="Proteomes" id="UP001209083"/>
    </source>
</evidence>
<keyword evidence="3 5" id="KW-0732">Signal</keyword>
<gene>
    <name evidence="8" type="ORF">LWF01_14255</name>
</gene>
<organism evidence="8 9">
    <name type="scientific">Saxibacter everestensis</name>
    <dbReference type="NCBI Taxonomy" id="2909229"/>
    <lineage>
        <taxon>Bacteria</taxon>
        <taxon>Bacillati</taxon>
        <taxon>Actinomycetota</taxon>
        <taxon>Actinomycetes</taxon>
        <taxon>Micrococcales</taxon>
        <taxon>Brevibacteriaceae</taxon>
        <taxon>Saxibacter</taxon>
    </lineage>
</organism>
<dbReference type="SUPFAM" id="SSF53850">
    <property type="entry name" value="Periplasmic binding protein-like II"/>
    <property type="match status" value="1"/>
</dbReference>
<feature type="chain" id="PRO_5045937420" evidence="5">
    <location>
        <begin position="23"/>
        <end position="265"/>
    </location>
</feature>
<dbReference type="RefSeq" id="WP_349638026.1">
    <property type="nucleotide sequence ID" value="NZ_CP090958.1"/>
</dbReference>
<evidence type="ECO:0000259" key="7">
    <source>
        <dbReference type="SMART" id="SM00079"/>
    </source>
</evidence>
<feature type="domain" description="Ionotropic glutamate receptor C-terminal" evidence="7">
    <location>
        <begin position="41"/>
        <end position="259"/>
    </location>
</feature>
<dbReference type="EMBL" id="CP090958">
    <property type="protein sequence ID" value="WGW11241.1"/>
    <property type="molecule type" value="Genomic_DNA"/>
</dbReference>
<name>A0ABY8QQX8_9MICO</name>
<feature type="signal peptide" evidence="5">
    <location>
        <begin position="1"/>
        <end position="22"/>
    </location>
</feature>